<dbReference type="InterPro" id="IPR036224">
    <property type="entry name" value="GINS_bundle-like_dom_sf"/>
</dbReference>
<dbReference type="InterPro" id="IPR011011">
    <property type="entry name" value="Znf_FYVE_PHD"/>
</dbReference>
<evidence type="ECO:0000256" key="3">
    <source>
        <dbReference type="ARBA" id="ARBA00022833"/>
    </source>
</evidence>
<evidence type="ECO:0000256" key="2">
    <source>
        <dbReference type="ARBA" id="ARBA00022771"/>
    </source>
</evidence>
<keyword evidence="2 4" id="KW-0863">Zinc-finger</keyword>
<sequence>MSTYWNITTLLAEEENQTLKFVEQSKRLDFLKAYFRSPSRNISLDNDQEGNQDLLKKDETSQQESSSEESSSEEEETDEEEEEKEKEKDPNKTNSYCCGEEKDDEWIQCDNPRCKKKWYHYSCVGITEEPTSNWYCQECLNDRNKKKPRPVNKISKIRTVVAQSSTRNLIEVGTSASLPVWVGSFWYNAGVVELIKPTAFRRQFRDNLLADPVSISLLSKCPHWYFFGIFVAATNGDQNLSEVMSIALASRLLTIFDHSLQIAVHSHNEEKKFSMNFKKKPTSSSKDHISLNLFKPRHISAIYTNEEDLLEKLSTLEKIFYDFSLKNQSLFKEWKDRRTNKIKPSEFTEKLKKRKRVN</sequence>
<evidence type="ECO:0000259" key="6">
    <source>
        <dbReference type="PROSITE" id="PS50016"/>
    </source>
</evidence>
<dbReference type="SUPFAM" id="SSF57903">
    <property type="entry name" value="FYVE/PHD zinc finger"/>
    <property type="match status" value="1"/>
</dbReference>
<dbReference type="InterPro" id="IPR038437">
    <property type="entry name" value="GINS_Psf3_sf"/>
</dbReference>
<dbReference type="GO" id="GO:0000811">
    <property type="term" value="C:GINS complex"/>
    <property type="evidence" value="ECO:0007669"/>
    <property type="project" value="TreeGrafter"/>
</dbReference>
<proteinExistence type="predicted"/>
<organism evidence="7 8">
    <name type="scientific">Anaeramoeba flamelloides</name>
    <dbReference type="NCBI Taxonomy" id="1746091"/>
    <lineage>
        <taxon>Eukaryota</taxon>
        <taxon>Metamonada</taxon>
        <taxon>Anaeramoebidae</taxon>
        <taxon>Anaeramoeba</taxon>
    </lineage>
</organism>
<feature type="compositionally biased region" description="Acidic residues" evidence="5">
    <location>
        <begin position="66"/>
        <end position="84"/>
    </location>
</feature>
<dbReference type="Gene3D" id="3.30.40.10">
    <property type="entry name" value="Zinc/RING finger domain, C3HC4 (zinc finger)"/>
    <property type="match status" value="1"/>
</dbReference>
<dbReference type="PANTHER" id="PTHR22768">
    <property type="entry name" value="DNA REPLICATION COMPLEX GINS PROTEIN PSF3"/>
    <property type="match status" value="1"/>
</dbReference>
<dbReference type="GO" id="GO:0008270">
    <property type="term" value="F:zinc ion binding"/>
    <property type="evidence" value="ECO:0007669"/>
    <property type="project" value="UniProtKB-KW"/>
</dbReference>
<keyword evidence="1" id="KW-0479">Metal-binding</keyword>
<dbReference type="SMART" id="SM00249">
    <property type="entry name" value="PHD"/>
    <property type="match status" value="1"/>
</dbReference>
<dbReference type="AlphaFoldDB" id="A0AAV8A6Q5"/>
<name>A0AAV8A6Q5_9EUKA</name>
<comment type="caution">
    <text evidence="7">The sequence shown here is derived from an EMBL/GenBank/DDBJ whole genome shotgun (WGS) entry which is preliminary data.</text>
</comment>
<evidence type="ECO:0000256" key="4">
    <source>
        <dbReference type="PROSITE-ProRule" id="PRU00146"/>
    </source>
</evidence>
<reference evidence="7" key="1">
    <citation type="submission" date="2022-08" db="EMBL/GenBank/DDBJ databases">
        <title>Novel sulphate-reducing endosymbionts in the free-living metamonad Anaeramoeba.</title>
        <authorList>
            <person name="Jerlstrom-Hultqvist J."/>
            <person name="Cepicka I."/>
            <person name="Gallot-Lavallee L."/>
            <person name="Salas-Leiva D."/>
            <person name="Curtis B.A."/>
            <person name="Zahonova K."/>
            <person name="Pipaliya S."/>
            <person name="Dacks J."/>
            <person name="Roger A.J."/>
        </authorList>
    </citation>
    <scope>NUCLEOTIDE SEQUENCE</scope>
    <source>
        <strain evidence="7">Busselton2</strain>
    </source>
</reference>
<feature type="region of interest" description="Disordered" evidence="5">
    <location>
        <begin position="40"/>
        <end position="95"/>
    </location>
</feature>
<dbReference type="GO" id="GO:1902975">
    <property type="term" value="P:mitotic DNA replication initiation"/>
    <property type="evidence" value="ECO:0007669"/>
    <property type="project" value="TreeGrafter"/>
</dbReference>
<dbReference type="InterPro" id="IPR019787">
    <property type="entry name" value="Znf_PHD-finger"/>
</dbReference>
<dbReference type="SUPFAM" id="SSF158573">
    <property type="entry name" value="GINS helical bundle-like"/>
    <property type="match status" value="1"/>
</dbReference>
<feature type="domain" description="PHD-type" evidence="6">
    <location>
        <begin position="94"/>
        <end position="142"/>
    </location>
</feature>
<evidence type="ECO:0000313" key="7">
    <source>
        <dbReference type="EMBL" id="KAJ3449978.1"/>
    </source>
</evidence>
<evidence type="ECO:0000313" key="8">
    <source>
        <dbReference type="Proteomes" id="UP001146793"/>
    </source>
</evidence>
<evidence type="ECO:0000256" key="5">
    <source>
        <dbReference type="SAM" id="MobiDB-lite"/>
    </source>
</evidence>
<accession>A0AAV8A6Q5</accession>
<feature type="compositionally biased region" description="Polar residues" evidence="5">
    <location>
        <begin position="40"/>
        <end position="51"/>
    </location>
</feature>
<keyword evidence="3" id="KW-0862">Zinc</keyword>
<dbReference type="InterPro" id="IPR010492">
    <property type="entry name" value="GINS_Psf3"/>
</dbReference>
<dbReference type="InterPro" id="IPR001965">
    <property type="entry name" value="Znf_PHD"/>
</dbReference>
<dbReference type="PANTHER" id="PTHR22768:SF0">
    <property type="entry name" value="DNA REPLICATION COMPLEX GINS PROTEIN PSF3"/>
    <property type="match status" value="1"/>
</dbReference>
<gene>
    <name evidence="7" type="ORF">M0812_06139</name>
</gene>
<dbReference type="Proteomes" id="UP001146793">
    <property type="component" value="Unassembled WGS sequence"/>
</dbReference>
<protein>
    <recommendedName>
        <fullName evidence="6">PHD-type domain-containing protein</fullName>
    </recommendedName>
</protein>
<dbReference type="InterPro" id="IPR013083">
    <property type="entry name" value="Znf_RING/FYVE/PHD"/>
</dbReference>
<dbReference type="EMBL" id="JANTQA010000012">
    <property type="protein sequence ID" value="KAJ3449978.1"/>
    <property type="molecule type" value="Genomic_DNA"/>
</dbReference>
<dbReference type="PROSITE" id="PS50016">
    <property type="entry name" value="ZF_PHD_2"/>
    <property type="match status" value="1"/>
</dbReference>
<dbReference type="Gene3D" id="1.20.58.2050">
    <property type="match status" value="1"/>
</dbReference>
<evidence type="ECO:0000256" key="1">
    <source>
        <dbReference type="ARBA" id="ARBA00022723"/>
    </source>
</evidence>